<protein>
    <recommendedName>
        <fullName evidence="3">F-box domain-containing protein</fullName>
    </recommendedName>
</protein>
<dbReference type="Proteomes" id="UP000095767">
    <property type="component" value="Unassembled WGS sequence"/>
</dbReference>
<evidence type="ECO:0000313" key="2">
    <source>
        <dbReference type="Proteomes" id="UP000095767"/>
    </source>
</evidence>
<dbReference type="EMBL" id="LWDX02006274">
    <property type="protein sequence ID" value="OEL37215.1"/>
    <property type="molecule type" value="Genomic_DNA"/>
</dbReference>
<accession>A0A1E5WIJ2</accession>
<proteinExistence type="predicted"/>
<dbReference type="AlphaFoldDB" id="A0A1E5WIJ2"/>
<sequence length="83" mass="8985">MRIFSYLPSITARACSSGVCRRWRSSAVQLQQEQHGAPLLPWLLRPSAAGGSYFHVFGETTTEAPAVPHHARGARFCGSFPGG</sequence>
<gene>
    <name evidence="1" type="ORF">BAE44_0001766</name>
</gene>
<dbReference type="OrthoDB" id="611323at2759"/>
<evidence type="ECO:0000313" key="1">
    <source>
        <dbReference type="EMBL" id="OEL37215.1"/>
    </source>
</evidence>
<reference evidence="1 2" key="1">
    <citation type="submission" date="2016-09" db="EMBL/GenBank/DDBJ databases">
        <title>The draft genome of Dichanthelium oligosanthes: A C3 panicoid grass species.</title>
        <authorList>
            <person name="Studer A.J."/>
            <person name="Schnable J.C."/>
            <person name="Brutnell T.P."/>
        </authorList>
    </citation>
    <scope>NUCLEOTIDE SEQUENCE [LARGE SCALE GENOMIC DNA]</scope>
    <source>
        <strain evidence="2">cv. Kellogg 1175</strain>
        <tissue evidence="1">Leaf</tissue>
    </source>
</reference>
<organism evidence="1 2">
    <name type="scientific">Dichanthelium oligosanthes</name>
    <dbReference type="NCBI Taxonomy" id="888268"/>
    <lineage>
        <taxon>Eukaryota</taxon>
        <taxon>Viridiplantae</taxon>
        <taxon>Streptophyta</taxon>
        <taxon>Embryophyta</taxon>
        <taxon>Tracheophyta</taxon>
        <taxon>Spermatophyta</taxon>
        <taxon>Magnoliopsida</taxon>
        <taxon>Liliopsida</taxon>
        <taxon>Poales</taxon>
        <taxon>Poaceae</taxon>
        <taxon>PACMAD clade</taxon>
        <taxon>Panicoideae</taxon>
        <taxon>Panicodae</taxon>
        <taxon>Paniceae</taxon>
        <taxon>Dichantheliinae</taxon>
        <taxon>Dichanthelium</taxon>
    </lineage>
</organism>
<evidence type="ECO:0008006" key="3">
    <source>
        <dbReference type="Google" id="ProtNLM"/>
    </source>
</evidence>
<dbReference type="Gene3D" id="1.20.1280.50">
    <property type="match status" value="1"/>
</dbReference>
<name>A0A1E5WIJ2_9POAL</name>
<keyword evidence="2" id="KW-1185">Reference proteome</keyword>
<comment type="caution">
    <text evidence="1">The sequence shown here is derived from an EMBL/GenBank/DDBJ whole genome shotgun (WGS) entry which is preliminary data.</text>
</comment>